<dbReference type="PANTHER" id="PTHR15020:SF50">
    <property type="entry name" value="UPF0659 PROTEIN YMR090W"/>
    <property type="match status" value="1"/>
</dbReference>
<dbReference type="Proteomes" id="UP000094565">
    <property type="component" value="Chromosome 3"/>
</dbReference>
<proteinExistence type="predicted"/>
<dbReference type="PANTHER" id="PTHR15020">
    <property type="entry name" value="FLAVIN REDUCTASE-RELATED"/>
    <property type="match status" value="1"/>
</dbReference>
<evidence type="ECO:0000313" key="2">
    <source>
        <dbReference type="EMBL" id="ANZ77017.1"/>
    </source>
</evidence>
<evidence type="ECO:0000259" key="1">
    <source>
        <dbReference type="Pfam" id="PF13460"/>
    </source>
</evidence>
<organism evidence="2 3">
    <name type="scientific">Komagataella pastoris</name>
    <name type="common">Yeast</name>
    <name type="synonym">Pichia pastoris</name>
    <dbReference type="NCBI Taxonomy" id="4922"/>
    <lineage>
        <taxon>Eukaryota</taxon>
        <taxon>Fungi</taxon>
        <taxon>Dikarya</taxon>
        <taxon>Ascomycota</taxon>
        <taxon>Saccharomycotina</taxon>
        <taxon>Pichiomycetes</taxon>
        <taxon>Pichiales</taxon>
        <taxon>Pichiaceae</taxon>
        <taxon>Komagataella</taxon>
    </lineage>
</organism>
<dbReference type="InterPro" id="IPR036291">
    <property type="entry name" value="NAD(P)-bd_dom_sf"/>
</dbReference>
<reference evidence="2 3" key="1">
    <citation type="submission" date="2016-02" db="EMBL/GenBank/DDBJ databases">
        <title>Comparative genomic and transcriptomic foundation for Pichia pastoris.</title>
        <authorList>
            <person name="Love K.R."/>
            <person name="Shah K.A."/>
            <person name="Whittaker C.A."/>
            <person name="Wu J."/>
            <person name="Bartlett M.C."/>
            <person name="Ma D."/>
            <person name="Leeson R.L."/>
            <person name="Priest M."/>
            <person name="Young S.K."/>
            <person name="Love J.C."/>
        </authorList>
    </citation>
    <scope>NUCLEOTIDE SEQUENCE [LARGE SCALE GENOMIC DNA]</scope>
    <source>
        <strain evidence="2 3">ATCC 28485</strain>
    </source>
</reference>
<keyword evidence="3" id="KW-1185">Reference proteome</keyword>
<accession>A0A1B2JG48</accession>
<evidence type="ECO:0000313" key="3">
    <source>
        <dbReference type="Proteomes" id="UP000094565"/>
    </source>
</evidence>
<dbReference type="CDD" id="cd05243">
    <property type="entry name" value="SDR_a5"/>
    <property type="match status" value="1"/>
</dbReference>
<protein>
    <submittedName>
        <fullName evidence="2">BA75_04276T0</fullName>
    </submittedName>
</protein>
<dbReference type="Pfam" id="PF13460">
    <property type="entry name" value="NAD_binding_10"/>
    <property type="match status" value="1"/>
</dbReference>
<dbReference type="AlphaFoldDB" id="A0A1B2JG48"/>
<gene>
    <name evidence="2" type="primary">YMR090W</name>
    <name evidence="2" type="ORF">ATY40_BA7504276</name>
</gene>
<dbReference type="EMBL" id="CP014586">
    <property type="protein sequence ID" value="ANZ77017.1"/>
    <property type="molecule type" value="Genomic_DNA"/>
</dbReference>
<dbReference type="InterPro" id="IPR016040">
    <property type="entry name" value="NAD(P)-bd_dom"/>
</dbReference>
<sequence>MANKVAIFGAHGKVAQLLIAKLGSSKYEPLALVRKQEQVDDFIAGGVDAKLISLEDDTLAKIAEAIKGCSAVVFSAGAGGKGGADRTVAIDLDSAVKAMEATELNNIKRFIMVSAIGADDRDYWYWNIPSLRTYYICKKYADRELRRTNLDWTILQPGALKDIPGTGSLQPENEIFQTKTYETVGISRADVAEVILQSLEHPSTIHKTLTLINGDVPIQKWIKNHKN</sequence>
<feature type="domain" description="NAD(P)-binding" evidence="1">
    <location>
        <begin position="9"/>
        <end position="202"/>
    </location>
</feature>
<dbReference type="SUPFAM" id="SSF51735">
    <property type="entry name" value="NAD(P)-binding Rossmann-fold domains"/>
    <property type="match status" value="1"/>
</dbReference>
<name>A0A1B2JG48_PICPA</name>
<dbReference type="Gene3D" id="3.40.50.720">
    <property type="entry name" value="NAD(P)-binding Rossmann-like Domain"/>
    <property type="match status" value="1"/>
</dbReference>
<dbReference type="OrthoDB" id="10254604at2759"/>